<reference evidence="3 4" key="1">
    <citation type="submission" date="2019-08" db="EMBL/GenBank/DDBJ databases">
        <title>In-depth cultivation of the pig gut microbiome towards novel bacterial diversity and tailored functional studies.</title>
        <authorList>
            <person name="Wylensek D."/>
            <person name="Hitch T.C.A."/>
            <person name="Clavel T."/>
        </authorList>
    </citation>
    <scope>NUCLEOTIDE SEQUENCE [LARGE SCALE GENOMIC DNA]</scope>
    <source>
        <strain evidence="3 4">NM-380-WT-3C1</strain>
    </source>
</reference>
<dbReference type="InterPro" id="IPR011335">
    <property type="entry name" value="Restrct_endonuc-II-like"/>
</dbReference>
<dbReference type="InterPro" id="IPR027417">
    <property type="entry name" value="P-loop_NTPase"/>
</dbReference>
<dbReference type="SUPFAM" id="SSF46785">
    <property type="entry name" value="Winged helix' DNA-binding domain"/>
    <property type="match status" value="1"/>
</dbReference>
<dbReference type="Pfam" id="PF03008">
    <property type="entry name" value="DUF234"/>
    <property type="match status" value="1"/>
</dbReference>
<keyword evidence="3" id="KW-0067">ATP-binding</keyword>
<dbReference type="InterPro" id="IPR036390">
    <property type="entry name" value="WH_DNA-bd_sf"/>
</dbReference>
<dbReference type="Gene3D" id="1.10.10.10">
    <property type="entry name" value="Winged helix-like DNA-binding domain superfamily/Winged helix DNA-binding domain"/>
    <property type="match status" value="1"/>
</dbReference>
<dbReference type="InterPro" id="IPR036388">
    <property type="entry name" value="WH-like_DNA-bd_sf"/>
</dbReference>
<dbReference type="Gene3D" id="3.40.50.300">
    <property type="entry name" value="P-loop containing nucleotide triphosphate hydrolases"/>
    <property type="match status" value="1"/>
</dbReference>
<dbReference type="PANTHER" id="PTHR34704">
    <property type="entry name" value="ATPASE"/>
    <property type="match status" value="1"/>
</dbReference>
<dbReference type="PANTHER" id="PTHR34704:SF1">
    <property type="entry name" value="ATPASE"/>
    <property type="match status" value="1"/>
</dbReference>
<proteinExistence type="predicted"/>
<dbReference type="SUPFAM" id="SSF52540">
    <property type="entry name" value="P-loop containing nucleoside triphosphate hydrolases"/>
    <property type="match status" value="1"/>
</dbReference>
<evidence type="ECO:0000259" key="1">
    <source>
        <dbReference type="Pfam" id="PF01637"/>
    </source>
</evidence>
<evidence type="ECO:0000259" key="2">
    <source>
        <dbReference type="Pfam" id="PF03008"/>
    </source>
</evidence>
<dbReference type="AlphaFoldDB" id="A0A7X2PDF6"/>
<dbReference type="InterPro" id="IPR011579">
    <property type="entry name" value="ATPase_dom"/>
</dbReference>
<accession>A0A7X2PDF6</accession>
<dbReference type="SUPFAM" id="SSF52980">
    <property type="entry name" value="Restriction endonuclease-like"/>
    <property type="match status" value="1"/>
</dbReference>
<feature type="domain" description="DUF234" evidence="2">
    <location>
        <begin position="250"/>
        <end position="346"/>
    </location>
</feature>
<organism evidence="3 4">
    <name type="scientific">Bullifex porci</name>
    <dbReference type="NCBI Taxonomy" id="2606638"/>
    <lineage>
        <taxon>Bacteria</taxon>
        <taxon>Pseudomonadati</taxon>
        <taxon>Spirochaetota</taxon>
        <taxon>Spirochaetia</taxon>
        <taxon>Spirochaetales</taxon>
        <taxon>Spirochaetaceae</taxon>
        <taxon>Bullifex</taxon>
    </lineage>
</organism>
<name>A0A7X2PDF6_9SPIO</name>
<evidence type="ECO:0000313" key="3">
    <source>
        <dbReference type="EMBL" id="MSU06900.1"/>
    </source>
</evidence>
<feature type="domain" description="ATPase" evidence="1">
    <location>
        <begin position="34"/>
        <end position="143"/>
    </location>
</feature>
<protein>
    <submittedName>
        <fullName evidence="3">ATP-binding protein</fullName>
    </submittedName>
</protein>
<dbReference type="EMBL" id="VUNN01000019">
    <property type="protein sequence ID" value="MSU06900.1"/>
    <property type="molecule type" value="Genomic_DNA"/>
</dbReference>
<comment type="caution">
    <text evidence="3">The sequence shown here is derived from an EMBL/GenBank/DDBJ whole genome shotgun (WGS) entry which is preliminary data.</text>
</comment>
<dbReference type="GO" id="GO:0005524">
    <property type="term" value="F:ATP binding"/>
    <property type="evidence" value="ECO:0007669"/>
    <property type="project" value="UniProtKB-KW"/>
</dbReference>
<keyword evidence="3" id="KW-0547">Nucleotide-binding</keyword>
<dbReference type="Pfam" id="PF01637">
    <property type="entry name" value="ATPase_2"/>
    <property type="match status" value="1"/>
</dbReference>
<keyword evidence="4" id="KW-1185">Reference proteome</keyword>
<sequence>MTDSFLSVLMPNISHPSFNSYKEISDFLNHNDKFLSSNYIIVLDEYPLLAGNKDELSSVLQYSIDKYWKNTKLKLVLCGSSVSFMKEQVLSGDSPLYGRTTLIMEVKKFMLWEMKAYNWSFTKEETAILYSALGGIPRYLNMVDDSISLKDNLYNLFFNTGSILAGGTDTLINEEFKETARYSDVLSAIASGRSSLNDIAEKVRMQTGTVSFYLSNMIRVGLIKKETPYGSSNNKKSIYTITNGLFRFHYQFVIPNINMINFGKGKDILDMVVIHSLSRYMGLEWEQICISYMFASFNVTRDPFLYNDLQRWWGGSTKQKKQIEIDMMSTHNDKALFGECKWTNDKVDIDILDNLIDKCSQFDYKSKTWYLFSKSGFEESLIEKANKESNIHLISLNDVYSL</sequence>
<evidence type="ECO:0000313" key="4">
    <source>
        <dbReference type="Proteomes" id="UP000460549"/>
    </source>
</evidence>
<gene>
    <name evidence="3" type="ORF">FYJ80_08965</name>
</gene>
<dbReference type="InterPro" id="IPR004256">
    <property type="entry name" value="DUF234"/>
</dbReference>
<dbReference type="Proteomes" id="UP000460549">
    <property type="component" value="Unassembled WGS sequence"/>
</dbReference>